<dbReference type="RefSeq" id="WP_378962466.1">
    <property type="nucleotide sequence ID" value="NZ_JBHRXC010000016.1"/>
</dbReference>
<keyword evidence="2" id="KW-1185">Reference proteome</keyword>
<dbReference type="Proteomes" id="UP001595792">
    <property type="component" value="Unassembled WGS sequence"/>
</dbReference>
<evidence type="ECO:0000313" key="1">
    <source>
        <dbReference type="EMBL" id="MFC4198472.1"/>
    </source>
</evidence>
<dbReference type="PROSITE" id="PS51257">
    <property type="entry name" value="PROKAR_LIPOPROTEIN"/>
    <property type="match status" value="1"/>
</dbReference>
<name>A0ABV8NS67_9SPHI</name>
<accession>A0ABV8NS67</accession>
<evidence type="ECO:0000313" key="2">
    <source>
        <dbReference type="Proteomes" id="UP001595792"/>
    </source>
</evidence>
<organism evidence="1 2">
    <name type="scientific">Pedobacter jamesrossensis</name>
    <dbReference type="NCBI Taxonomy" id="1908238"/>
    <lineage>
        <taxon>Bacteria</taxon>
        <taxon>Pseudomonadati</taxon>
        <taxon>Bacteroidota</taxon>
        <taxon>Sphingobacteriia</taxon>
        <taxon>Sphingobacteriales</taxon>
        <taxon>Sphingobacteriaceae</taxon>
        <taxon>Pedobacter</taxon>
    </lineage>
</organism>
<proteinExistence type="predicted"/>
<dbReference type="InterPro" id="IPR022298">
    <property type="entry name" value="Conjug_transposon_TraN"/>
</dbReference>
<dbReference type="EMBL" id="JBHSBY010000139">
    <property type="protein sequence ID" value="MFC4198472.1"/>
    <property type="molecule type" value="Genomic_DNA"/>
</dbReference>
<gene>
    <name evidence="1" type="ORF">ACFOUY_17330</name>
</gene>
<comment type="caution">
    <text evidence="1">The sequence shown here is derived from an EMBL/GenBank/DDBJ whole genome shotgun (WGS) entry which is preliminary data.</text>
</comment>
<sequence>MKKRIQQLLLPLLVVFPWLASCAAALPVIYISAQSAVHFRSPEPIKYVDLPGANFTGDLPQENLLRLRFKDSFAVSDRKELGSFGIITITGEHYFAQYQLMAANEWQAGDSEVEILPSHMLPLIPALPSLSTPQMHAKSIALISRRASKALASAKNQGVSLKLNQLRCSGELIFLDLSFYNEAELRYDIEDLSFVISDKKISRASNFQSIEIKPTFTLSPLIGFAHAARNIYVLPKMSFSAAKRLKITLSEKQPSSRAVTLELSYGELLSADSF</sequence>
<reference evidence="2" key="1">
    <citation type="journal article" date="2019" name="Int. J. Syst. Evol. Microbiol.">
        <title>The Global Catalogue of Microorganisms (GCM) 10K type strain sequencing project: providing services to taxonomists for standard genome sequencing and annotation.</title>
        <authorList>
            <consortium name="The Broad Institute Genomics Platform"/>
            <consortium name="The Broad Institute Genome Sequencing Center for Infectious Disease"/>
            <person name="Wu L."/>
            <person name="Ma J."/>
        </authorList>
    </citation>
    <scope>NUCLEOTIDE SEQUENCE [LARGE SCALE GENOMIC DNA]</scope>
    <source>
        <strain evidence="2">CCM 8689</strain>
    </source>
</reference>
<protein>
    <submittedName>
        <fullName evidence="1">DUF4138 domain-containing protein</fullName>
    </submittedName>
</protein>
<dbReference type="Pfam" id="PF13595">
    <property type="entry name" value="DUF4138"/>
    <property type="match status" value="1"/>
</dbReference>